<keyword evidence="13" id="KW-1185">Reference proteome</keyword>
<keyword evidence="6" id="KW-0256">Endoplasmic reticulum</keyword>
<keyword evidence="8 11" id="KW-1133">Transmembrane helix</keyword>
<dbReference type="GO" id="GO:0036513">
    <property type="term" value="C:Derlin-1 retrotranslocation complex"/>
    <property type="evidence" value="ECO:0007669"/>
    <property type="project" value="TreeGrafter"/>
</dbReference>
<keyword evidence="4" id="KW-0963">Cytoplasm</keyword>
<sequence length="185" mass="20974">MELGDRQLPGDRTEMEREWYQYVQGTVGVALSNYGWYILLGCITIYFLVQKMSASFKREGTSRQTAAADPNEIVRRQEAVAAARMRMQEELNTQAELYREKQIRLQEEKRRKNIESWERMKEGKSLKDGFRLSQDPTPSTSAPSSEPKPKPERKPLRGSGYNPLTGDGGGVCTWRPGRRGPSSGG</sequence>
<keyword evidence="9 11" id="KW-0472">Membrane</keyword>
<evidence type="ECO:0000256" key="5">
    <source>
        <dbReference type="ARBA" id="ARBA00022692"/>
    </source>
</evidence>
<evidence type="ECO:0000256" key="6">
    <source>
        <dbReference type="ARBA" id="ARBA00022824"/>
    </source>
</evidence>
<keyword evidence="7" id="KW-0712">Selenocysteine</keyword>
<name>A0A8T2JE49_9PIPI</name>
<feature type="compositionally biased region" description="Low complexity" evidence="10">
    <location>
        <begin position="136"/>
        <end position="145"/>
    </location>
</feature>
<dbReference type="Gene3D" id="6.10.250.2950">
    <property type="match status" value="1"/>
</dbReference>
<evidence type="ECO:0000256" key="2">
    <source>
        <dbReference type="ARBA" id="ARBA00004496"/>
    </source>
</evidence>
<keyword evidence="5 11" id="KW-0812">Transmembrane</keyword>
<feature type="transmembrane region" description="Helical" evidence="11">
    <location>
        <begin position="27"/>
        <end position="49"/>
    </location>
</feature>
<dbReference type="GO" id="GO:0030970">
    <property type="term" value="P:retrograde protein transport, ER to cytosol"/>
    <property type="evidence" value="ECO:0007669"/>
    <property type="project" value="TreeGrafter"/>
</dbReference>
<dbReference type="GO" id="GO:0036502">
    <property type="term" value="C:Derlin-1-VIMP complex"/>
    <property type="evidence" value="ECO:0007669"/>
    <property type="project" value="TreeGrafter"/>
</dbReference>
<accession>A0A8T2JE49</accession>
<evidence type="ECO:0000256" key="7">
    <source>
        <dbReference type="ARBA" id="ARBA00022933"/>
    </source>
</evidence>
<dbReference type="PANTHER" id="PTHR28621:SF1">
    <property type="entry name" value="SELENOPROTEIN S"/>
    <property type="match status" value="1"/>
</dbReference>
<comment type="similarity">
    <text evidence="3">Belongs to the selenoprotein S family.</text>
</comment>
<organism evidence="12 13">
    <name type="scientific">Hymenochirus boettgeri</name>
    <name type="common">Congo dwarf clawed frog</name>
    <dbReference type="NCBI Taxonomy" id="247094"/>
    <lineage>
        <taxon>Eukaryota</taxon>
        <taxon>Metazoa</taxon>
        <taxon>Chordata</taxon>
        <taxon>Craniata</taxon>
        <taxon>Vertebrata</taxon>
        <taxon>Euteleostomi</taxon>
        <taxon>Amphibia</taxon>
        <taxon>Batrachia</taxon>
        <taxon>Anura</taxon>
        <taxon>Pipoidea</taxon>
        <taxon>Pipidae</taxon>
        <taxon>Pipinae</taxon>
        <taxon>Hymenochirus</taxon>
    </lineage>
</organism>
<evidence type="ECO:0000256" key="4">
    <source>
        <dbReference type="ARBA" id="ARBA00022490"/>
    </source>
</evidence>
<dbReference type="EMBL" id="JAACNH010000006">
    <property type="protein sequence ID" value="KAG8440736.1"/>
    <property type="molecule type" value="Genomic_DNA"/>
</dbReference>
<gene>
    <name evidence="12" type="ORF">GDO86_006468</name>
</gene>
<proteinExistence type="inferred from homology"/>
<dbReference type="InterPro" id="IPR009703">
    <property type="entry name" value="Selenoprotein_S"/>
</dbReference>
<reference evidence="12" key="1">
    <citation type="thesis" date="2020" institute="ProQuest LLC" country="789 East Eisenhower Parkway, Ann Arbor, MI, USA">
        <title>Comparative Genomics and Chromosome Evolution.</title>
        <authorList>
            <person name="Mudd A.B."/>
        </authorList>
    </citation>
    <scope>NUCLEOTIDE SEQUENCE</scope>
    <source>
        <strain evidence="12">Female2</strain>
        <tissue evidence="12">Blood</tissue>
    </source>
</reference>
<protein>
    <recommendedName>
        <fullName evidence="14">Selenoprotein S</fullName>
    </recommendedName>
</protein>
<dbReference type="OrthoDB" id="75792at2759"/>
<comment type="subcellular location">
    <subcellularLocation>
        <location evidence="2">Cytoplasm</location>
    </subcellularLocation>
    <subcellularLocation>
        <location evidence="1">Endoplasmic reticulum membrane</location>
        <topology evidence="1">Single-pass membrane protein</topology>
    </subcellularLocation>
</comment>
<feature type="region of interest" description="Disordered" evidence="10">
    <location>
        <begin position="119"/>
        <end position="185"/>
    </location>
</feature>
<evidence type="ECO:0000256" key="10">
    <source>
        <dbReference type="SAM" id="MobiDB-lite"/>
    </source>
</evidence>
<evidence type="ECO:0000256" key="11">
    <source>
        <dbReference type="SAM" id="Phobius"/>
    </source>
</evidence>
<evidence type="ECO:0000313" key="12">
    <source>
        <dbReference type="EMBL" id="KAG8440736.1"/>
    </source>
</evidence>
<evidence type="ECO:0008006" key="14">
    <source>
        <dbReference type="Google" id="ProtNLM"/>
    </source>
</evidence>
<evidence type="ECO:0000256" key="1">
    <source>
        <dbReference type="ARBA" id="ARBA00004389"/>
    </source>
</evidence>
<dbReference type="GO" id="GO:0030968">
    <property type="term" value="P:endoplasmic reticulum unfolded protein response"/>
    <property type="evidence" value="ECO:0007669"/>
    <property type="project" value="TreeGrafter"/>
</dbReference>
<comment type="caution">
    <text evidence="12">The sequence shown here is derived from an EMBL/GenBank/DDBJ whole genome shotgun (WGS) entry which is preliminary data.</text>
</comment>
<evidence type="ECO:0000256" key="8">
    <source>
        <dbReference type="ARBA" id="ARBA00022989"/>
    </source>
</evidence>
<feature type="compositionally biased region" description="Basic and acidic residues" evidence="10">
    <location>
        <begin position="119"/>
        <end position="130"/>
    </location>
</feature>
<dbReference type="Proteomes" id="UP000812440">
    <property type="component" value="Chromosome 3"/>
</dbReference>
<evidence type="ECO:0000256" key="9">
    <source>
        <dbReference type="ARBA" id="ARBA00023136"/>
    </source>
</evidence>
<evidence type="ECO:0000313" key="13">
    <source>
        <dbReference type="Proteomes" id="UP000812440"/>
    </source>
</evidence>
<dbReference type="PANTHER" id="PTHR28621">
    <property type="entry name" value="SELENOPROTEIN S"/>
    <property type="match status" value="1"/>
</dbReference>
<dbReference type="AlphaFoldDB" id="A0A8T2JE49"/>
<dbReference type="Pfam" id="PF06936">
    <property type="entry name" value="Selenoprotein_S"/>
    <property type="match status" value="1"/>
</dbReference>
<evidence type="ECO:0000256" key="3">
    <source>
        <dbReference type="ARBA" id="ARBA00011034"/>
    </source>
</evidence>